<gene>
    <name evidence="1" type="ORF">SMRZ_LOCUS20473</name>
</gene>
<dbReference type="InterPro" id="IPR013783">
    <property type="entry name" value="Ig-like_fold"/>
</dbReference>
<accession>A0A183MWP8</accession>
<dbReference type="Gene3D" id="2.60.40.10">
    <property type="entry name" value="Immunoglobulins"/>
    <property type="match status" value="1"/>
</dbReference>
<dbReference type="AlphaFoldDB" id="A0A183MWP8"/>
<dbReference type="InterPro" id="IPR036179">
    <property type="entry name" value="Ig-like_dom_sf"/>
</dbReference>
<name>A0A183MWP8_9TREM</name>
<organism evidence="1 2">
    <name type="scientific">Schistosoma margrebowiei</name>
    <dbReference type="NCBI Taxonomy" id="48269"/>
    <lineage>
        <taxon>Eukaryota</taxon>
        <taxon>Metazoa</taxon>
        <taxon>Spiralia</taxon>
        <taxon>Lophotrochozoa</taxon>
        <taxon>Platyhelminthes</taxon>
        <taxon>Trematoda</taxon>
        <taxon>Digenea</taxon>
        <taxon>Strigeidida</taxon>
        <taxon>Schistosomatoidea</taxon>
        <taxon>Schistosomatidae</taxon>
        <taxon>Schistosoma</taxon>
    </lineage>
</organism>
<keyword evidence="2" id="KW-1185">Reference proteome</keyword>
<dbReference type="STRING" id="48269.A0A183MWP8"/>
<reference evidence="1 2" key="1">
    <citation type="submission" date="2018-11" db="EMBL/GenBank/DDBJ databases">
        <authorList>
            <consortium name="Pathogen Informatics"/>
        </authorList>
    </citation>
    <scope>NUCLEOTIDE SEQUENCE [LARGE SCALE GENOMIC DNA]</scope>
    <source>
        <strain evidence="1 2">Zambia</strain>
    </source>
</reference>
<proteinExistence type="predicted"/>
<evidence type="ECO:0000313" key="1">
    <source>
        <dbReference type="EMBL" id="VDP35845.1"/>
    </source>
</evidence>
<sequence>MAYEPVTGYHGTASPYDAPLPCGTDLEISGCGPLREPPVSVWSPGQHHSPQTYQMRFIMWNKIGEEYPLTIGNHRFIPDKRISIKQKSSNKWILRIIKAKLTDSGLYTCTIKSIHKEDNIIKDNSNVQNNNDKIINQTNMNITLAIKQMNNPDYYISVGKYVLILLK</sequence>
<dbReference type="EMBL" id="UZAI01018325">
    <property type="protein sequence ID" value="VDP35845.1"/>
    <property type="molecule type" value="Genomic_DNA"/>
</dbReference>
<evidence type="ECO:0000313" key="2">
    <source>
        <dbReference type="Proteomes" id="UP000277204"/>
    </source>
</evidence>
<dbReference type="Proteomes" id="UP000277204">
    <property type="component" value="Unassembled WGS sequence"/>
</dbReference>
<protein>
    <submittedName>
        <fullName evidence="1">Uncharacterized protein</fullName>
    </submittedName>
</protein>
<dbReference type="SUPFAM" id="SSF48726">
    <property type="entry name" value="Immunoglobulin"/>
    <property type="match status" value="1"/>
</dbReference>